<dbReference type="InterPro" id="IPR013783">
    <property type="entry name" value="Ig-like_fold"/>
</dbReference>
<dbReference type="Pfam" id="PF22888">
    <property type="entry name" value="FIMAH"/>
    <property type="match status" value="1"/>
</dbReference>
<reference evidence="5 6" key="1">
    <citation type="journal article" date="2000" name="Nucleic Acids Res.">
        <title>Complete genome sequence of the alkaliphilic bacterium Bacillus halodurans and genomic sequence comparison with Bacillus subtilis.</title>
        <authorList>
            <person name="Takami H."/>
            <person name="Nakasone K."/>
            <person name="Takaki Y."/>
            <person name="Maeno G."/>
            <person name="Sasaki R."/>
            <person name="Masui N."/>
            <person name="Fuji F."/>
            <person name="Hirama C."/>
            <person name="Nakamura Y."/>
            <person name="Ogasawara N."/>
            <person name="Kuhara S."/>
            <person name="Horikoshi K."/>
        </authorList>
    </citation>
    <scope>NUCLEOTIDE SEQUENCE [LARGE SCALE GENOMIC DNA]</scope>
    <source>
        <strain evidence="6">ATCC BAA-125 / DSM 18197 / FERM 7344 / JCM 9153 / C-125</strain>
    </source>
</reference>
<sequence length="934" mass="105447">MRKRLTFLLIVVMVCAVSLTVPFSHLPEVKGKEKGKVTGLQVEAQGEEYVTLTWDDFDQTDVYVVYWANKDTADMNYRQVGEVSETSFTFERSTHMPHYFKVAALIDEEEVAMSETIRSDKHDNLKVQLEYLDRGLVVATTDEGNFLSWRLLVNEVSGYSEQGLTGVNFNVYRDGKKIATVEDSTNYRDLEGRSDATYHVRAVKDGKEMDKSAVVTPWETDYYELPLQKPEDGITPTGEPYTYHANDMSVGDVTGDGQYEFFVKWDPSNSKDVSQKGYTGNTYIDAYRLDGTLLYRIDLGVNIRSGAHYTQFLVYDFDGNGTAELMFKTAPGTKAITFDEEGNVASERYITMPEEDVQAGYSHEDDFRMSADDYYAYLVNVFKGWHEHEEVVAGRWPETIEESLGIEPRYSYPLTQEDAEELVDYFIDEYAPSRSGRNDLRTFEGFIVEGPEYLTVFDGRTGAELETIHYKPERHDDGLMWGDYAMARIEPANRVDRFLAGVAYLDGKQPFAVFARGYYTRTTLVSYRWDGQSLKEHWYVDSGWVPMDNPFNDSPHGRNGTDPEYGTLTTQGAHSLSVADVDGDGKHEIIYGAATIDHDGSVLYSSEDVLPEGSADPGAMAKLGHGDALHVADINPDRPGQEIFMVFEGGPWAPYGYALRDAETGDVIYGGYTGQDTGRGMVGDVIPSTRGLETWAVGLWTADGQKISDSMPGTNMNIKWAADMTTQIVNGAIEQTPTIDDWTRGRLLTATGTRTNNYTKGNPSLVADVFGDWREELLVRAEDSSAIRIYLSTEVTDRKLYTLMHDIQYRTGIAWQNVGYNQPSYPSFYFASDTDWAYVPVPDFKMPALALKLQQQLSEYEKNGELKNPLLKQLQTTLRQAIHHAEKGSYKQAIKTMERFQTQLDKRKKKQLSDEVAAHLHYLAAQYIADLRKK</sequence>
<protein>
    <submittedName>
        <fullName evidence="5">BH1114 protein</fullName>
    </submittedName>
</protein>
<dbReference type="Gene3D" id="2.60.40.10">
    <property type="entry name" value="Immunoglobulins"/>
    <property type="match status" value="2"/>
</dbReference>
<dbReference type="CAZy" id="PL11">
    <property type="family name" value="Polysaccharide Lyase Family 11"/>
</dbReference>
<dbReference type="STRING" id="272558.gene:10727008"/>
<dbReference type="InterPro" id="IPR049366">
    <property type="entry name" value="RGL11_C"/>
</dbReference>
<feature type="domain" description="Rhamnogalacturonan I lyase beta-sheet" evidence="2">
    <location>
        <begin position="128"/>
        <end position="218"/>
    </location>
</feature>
<dbReference type="CDD" id="cd00063">
    <property type="entry name" value="FN3"/>
    <property type="match status" value="1"/>
</dbReference>
<evidence type="ECO:0000259" key="4">
    <source>
        <dbReference type="Pfam" id="PF22888"/>
    </source>
</evidence>
<dbReference type="EMBL" id="BA000004">
    <property type="protein sequence ID" value="BAB04833.1"/>
    <property type="molecule type" value="Genomic_DNA"/>
</dbReference>
<organism evidence="5 6">
    <name type="scientific">Halalkalibacterium halodurans (strain ATCC BAA-125 / DSM 18197 / FERM 7344 / JCM 9153 / C-125)</name>
    <name type="common">Bacillus halodurans</name>
    <dbReference type="NCBI Taxonomy" id="272558"/>
    <lineage>
        <taxon>Bacteria</taxon>
        <taxon>Bacillati</taxon>
        <taxon>Bacillota</taxon>
        <taxon>Bacilli</taxon>
        <taxon>Bacillales</taxon>
        <taxon>Bacillaceae</taxon>
        <taxon>Halalkalibacterium (ex Joshi et al. 2022)</taxon>
    </lineage>
</organism>
<evidence type="ECO:0000259" key="3">
    <source>
        <dbReference type="Pfam" id="PF21348"/>
    </source>
</evidence>
<feature type="domain" description="Rhamnogalacturonan lyase family 11 C-terminal" evidence="3">
    <location>
        <begin position="222"/>
        <end position="335"/>
    </location>
</feature>
<dbReference type="InterPro" id="IPR028994">
    <property type="entry name" value="Integrin_alpha_N"/>
</dbReference>
<dbReference type="KEGG" id="bha:BH1114"/>
<dbReference type="eggNOG" id="COG3401">
    <property type="taxonomic scope" value="Bacteria"/>
</dbReference>
<dbReference type="PANTHER" id="PTHR43118">
    <property type="entry name" value="RHAMNOGALACTURONAN LYASE (EUROFUNG)"/>
    <property type="match status" value="1"/>
</dbReference>
<keyword evidence="6" id="KW-1185">Reference proteome</keyword>
<evidence type="ECO:0000313" key="5">
    <source>
        <dbReference type="EMBL" id="BAB04833.1"/>
    </source>
</evidence>
<dbReference type="Proteomes" id="UP000001258">
    <property type="component" value="Chromosome"/>
</dbReference>
<feature type="signal peptide" evidence="1">
    <location>
        <begin position="1"/>
        <end position="23"/>
    </location>
</feature>
<accession>Q9KDU7</accession>
<dbReference type="CDD" id="cd10318">
    <property type="entry name" value="RGL11"/>
    <property type="match status" value="1"/>
</dbReference>
<feature type="domain" description="Rhamnogalacturonan lyase family 11 C-terminal" evidence="3">
    <location>
        <begin position="438"/>
        <end position="835"/>
    </location>
</feature>
<dbReference type="Pfam" id="PF18370">
    <property type="entry name" value="RGI_lyase"/>
    <property type="match status" value="1"/>
</dbReference>
<dbReference type="InterPro" id="IPR003961">
    <property type="entry name" value="FN3_dom"/>
</dbReference>
<dbReference type="PANTHER" id="PTHR43118:SF1">
    <property type="entry name" value="RHAMNOGALACTURONAN LYASE (EUROFUNG)"/>
    <property type="match status" value="1"/>
</dbReference>
<dbReference type="Pfam" id="PF21348">
    <property type="entry name" value="RGL11_C"/>
    <property type="match status" value="2"/>
</dbReference>
<dbReference type="AlphaFoldDB" id="Q9KDU7"/>
<keyword evidence="1" id="KW-0732">Signal</keyword>
<evidence type="ECO:0000256" key="1">
    <source>
        <dbReference type="SAM" id="SignalP"/>
    </source>
</evidence>
<name>Q9KDU7_HALH5</name>
<feature type="chain" id="PRO_5039351206" evidence="1">
    <location>
        <begin position="24"/>
        <end position="934"/>
    </location>
</feature>
<gene>
    <name evidence="5" type="ordered locus">BH1114</name>
</gene>
<proteinExistence type="predicted"/>
<dbReference type="SUPFAM" id="SSF69318">
    <property type="entry name" value="Integrin alpha N-terminal domain"/>
    <property type="match status" value="1"/>
</dbReference>
<dbReference type="InterPro" id="IPR041624">
    <property type="entry name" value="RGI_lyase"/>
</dbReference>
<dbReference type="InterPro" id="IPR054470">
    <property type="entry name" value="FIMAH_dom"/>
</dbReference>
<feature type="domain" description="FIMAH" evidence="4">
    <location>
        <begin position="853"/>
        <end position="929"/>
    </location>
</feature>
<dbReference type="PIR" id="B83789">
    <property type="entry name" value="B83789"/>
</dbReference>
<evidence type="ECO:0000313" key="6">
    <source>
        <dbReference type="Proteomes" id="UP000001258"/>
    </source>
</evidence>
<dbReference type="InterPro" id="IPR034641">
    <property type="entry name" value="RGL11"/>
</dbReference>
<dbReference type="RefSeq" id="WP_010897284.1">
    <property type="nucleotide sequence ID" value="NC_002570.2"/>
</dbReference>
<dbReference type="HOGENOM" id="CLU_002616_0_0_9"/>
<evidence type="ECO:0000259" key="2">
    <source>
        <dbReference type="Pfam" id="PF18370"/>
    </source>
</evidence>